<dbReference type="FunFam" id="3.40.50.300:FF:000429">
    <property type="entry name" value="Preprotein translocase subunit SecA"/>
    <property type="match status" value="1"/>
</dbReference>
<keyword evidence="7" id="KW-1278">Translocase</keyword>
<organism evidence="11 12">
    <name type="scientific">Dictyocaulus viviparus</name>
    <name type="common">Bovine lungworm</name>
    <dbReference type="NCBI Taxonomy" id="29172"/>
    <lineage>
        <taxon>Eukaryota</taxon>
        <taxon>Metazoa</taxon>
        <taxon>Ecdysozoa</taxon>
        <taxon>Nematoda</taxon>
        <taxon>Chromadorea</taxon>
        <taxon>Rhabditida</taxon>
        <taxon>Rhabditina</taxon>
        <taxon>Rhabditomorpha</taxon>
        <taxon>Strongyloidea</taxon>
        <taxon>Metastrongylidae</taxon>
        <taxon>Dictyocaulus</taxon>
    </lineage>
</organism>
<evidence type="ECO:0000256" key="1">
    <source>
        <dbReference type="ARBA" id="ARBA00004170"/>
    </source>
</evidence>
<comment type="subcellular location">
    <subcellularLocation>
        <location evidence="1">Membrane</location>
        <topology evidence="1">Peripheral membrane protein</topology>
    </subcellularLocation>
</comment>
<sequence>MAGRGTDIKLGEGVAEIGGLYVIGTERHEARRIDMQLRGRSGGQGDPGMSRFFISFADPLLKRFAQERIQKAANKLKDDYFDSRFFSRMLQGTQKKIEPINFDIRKNLIDYDHVLTNQREMIYKQRDHVLQANKFDNIIQRMLINCLSDIFLKASNEAIFSLSTMKKLTGQIATTFAITLDIDEEKIKDMGYNEFYNYILEISRSKLNVKLSNFPVPILGNLLREILIRNIDHF</sequence>
<dbReference type="Gene3D" id="1.10.3060.10">
    <property type="entry name" value="Helical scaffold and wing domains of SecA"/>
    <property type="match status" value="1"/>
</dbReference>
<comment type="similarity">
    <text evidence="2">Belongs to the SecA family.</text>
</comment>
<evidence type="ECO:0000256" key="7">
    <source>
        <dbReference type="ARBA" id="ARBA00022967"/>
    </source>
</evidence>
<dbReference type="PANTHER" id="PTHR30612:SF0">
    <property type="entry name" value="CHLOROPLAST PROTEIN-TRANSPORTING ATPASE"/>
    <property type="match status" value="1"/>
</dbReference>
<reference evidence="12" key="2">
    <citation type="journal article" date="2016" name="Sci. Rep.">
        <title>Dictyocaulus viviparus genome, variome and transcriptome elucidate lungworm biology and support future intervention.</title>
        <authorList>
            <person name="McNulty S.N."/>
            <person name="Strube C."/>
            <person name="Rosa B.A."/>
            <person name="Martin J.C."/>
            <person name="Tyagi R."/>
            <person name="Choi Y.J."/>
            <person name="Wang Q."/>
            <person name="Hallsworth Pepin K."/>
            <person name="Zhang X."/>
            <person name="Ozersky P."/>
            <person name="Wilson R.K."/>
            <person name="Sternberg P.W."/>
            <person name="Gasser R.B."/>
            <person name="Mitreva M."/>
        </authorList>
    </citation>
    <scope>NUCLEOTIDE SEQUENCE [LARGE SCALE GENOMIC DNA]</scope>
    <source>
        <strain evidence="12">HannoverDv2000</strain>
    </source>
</reference>
<keyword evidence="6" id="KW-0653">Protein transport</keyword>
<dbReference type="SUPFAM" id="SSF52540">
    <property type="entry name" value="P-loop containing nucleoside triphosphate hydrolases"/>
    <property type="match status" value="1"/>
</dbReference>
<evidence type="ECO:0000256" key="6">
    <source>
        <dbReference type="ARBA" id="ARBA00022927"/>
    </source>
</evidence>
<dbReference type="GO" id="GO:0005886">
    <property type="term" value="C:plasma membrane"/>
    <property type="evidence" value="ECO:0007669"/>
    <property type="project" value="TreeGrafter"/>
</dbReference>
<dbReference type="GO" id="GO:0005524">
    <property type="term" value="F:ATP binding"/>
    <property type="evidence" value="ECO:0007669"/>
    <property type="project" value="UniProtKB-KW"/>
</dbReference>
<dbReference type="InterPro" id="IPR011116">
    <property type="entry name" value="SecA_Wing/Scaffold"/>
</dbReference>
<keyword evidence="8" id="KW-0811">Translocation</keyword>
<reference evidence="11 12" key="1">
    <citation type="submission" date="2013-11" db="EMBL/GenBank/DDBJ databases">
        <title>Draft genome of the bovine lungworm Dictyocaulus viviparus.</title>
        <authorList>
            <person name="Mitreva M."/>
        </authorList>
    </citation>
    <scope>NUCLEOTIDE SEQUENCE [LARGE SCALE GENOMIC DNA]</scope>
    <source>
        <strain evidence="11 12">HannoverDv2000</strain>
    </source>
</reference>
<evidence type="ECO:0000256" key="8">
    <source>
        <dbReference type="ARBA" id="ARBA00023010"/>
    </source>
</evidence>
<dbReference type="AlphaFoldDB" id="A0A0D8XEM8"/>
<evidence type="ECO:0000313" key="12">
    <source>
        <dbReference type="Proteomes" id="UP000053766"/>
    </source>
</evidence>
<dbReference type="STRING" id="29172.A0A0D8XEM8"/>
<keyword evidence="12" id="KW-1185">Reference proteome</keyword>
<evidence type="ECO:0000256" key="9">
    <source>
        <dbReference type="ARBA" id="ARBA00023136"/>
    </source>
</evidence>
<dbReference type="Gene3D" id="3.40.50.300">
    <property type="entry name" value="P-loop containing nucleotide triphosphate hydrolases"/>
    <property type="match status" value="1"/>
</dbReference>
<dbReference type="Pfam" id="PF07516">
    <property type="entry name" value="SecA_SW"/>
    <property type="match status" value="1"/>
</dbReference>
<dbReference type="InterPro" id="IPR044722">
    <property type="entry name" value="SecA_SF2_C"/>
</dbReference>
<dbReference type="InterPro" id="IPR014018">
    <property type="entry name" value="SecA_motor_DEAD"/>
</dbReference>
<keyword evidence="5" id="KW-0067">ATP-binding</keyword>
<dbReference type="GO" id="GO:0006886">
    <property type="term" value="P:intracellular protein transport"/>
    <property type="evidence" value="ECO:0007669"/>
    <property type="project" value="InterPro"/>
</dbReference>
<keyword evidence="3" id="KW-0813">Transport</keyword>
<evidence type="ECO:0000313" key="11">
    <source>
        <dbReference type="EMBL" id="KJH42129.1"/>
    </source>
</evidence>
<name>A0A0D8XEM8_DICVI</name>
<dbReference type="PROSITE" id="PS51196">
    <property type="entry name" value="SECA_MOTOR_DEAD"/>
    <property type="match status" value="1"/>
</dbReference>
<protein>
    <submittedName>
        <fullName evidence="11">SecA wing/scaffold domain protein</fullName>
    </submittedName>
</protein>
<dbReference type="OrthoDB" id="10067052at2759"/>
<dbReference type="InterPro" id="IPR036266">
    <property type="entry name" value="SecA_Wing/Scaffold_sf"/>
</dbReference>
<keyword evidence="4" id="KW-0547">Nucleotide-binding</keyword>
<evidence type="ECO:0000256" key="2">
    <source>
        <dbReference type="ARBA" id="ARBA00007650"/>
    </source>
</evidence>
<dbReference type="GO" id="GO:0006605">
    <property type="term" value="P:protein targeting"/>
    <property type="evidence" value="ECO:0007669"/>
    <property type="project" value="InterPro"/>
</dbReference>
<dbReference type="Pfam" id="PF21090">
    <property type="entry name" value="P-loop_SecA"/>
    <property type="match status" value="1"/>
</dbReference>
<dbReference type="GO" id="GO:0005829">
    <property type="term" value="C:cytosol"/>
    <property type="evidence" value="ECO:0007669"/>
    <property type="project" value="TreeGrafter"/>
</dbReference>
<keyword evidence="9" id="KW-0472">Membrane</keyword>
<feature type="domain" description="SecA family profile" evidence="10">
    <location>
        <begin position="1"/>
        <end position="85"/>
    </location>
</feature>
<evidence type="ECO:0000256" key="4">
    <source>
        <dbReference type="ARBA" id="ARBA00022741"/>
    </source>
</evidence>
<evidence type="ECO:0000256" key="5">
    <source>
        <dbReference type="ARBA" id="ARBA00022840"/>
    </source>
</evidence>
<dbReference type="PANTHER" id="PTHR30612">
    <property type="entry name" value="SECA INNER MEMBRANE COMPONENT OF SEC PROTEIN SECRETION SYSTEM"/>
    <property type="match status" value="1"/>
</dbReference>
<dbReference type="Proteomes" id="UP000053766">
    <property type="component" value="Unassembled WGS sequence"/>
</dbReference>
<accession>A0A0D8XEM8</accession>
<dbReference type="EMBL" id="KN716705">
    <property type="protein sequence ID" value="KJH42129.1"/>
    <property type="molecule type" value="Genomic_DNA"/>
</dbReference>
<gene>
    <name evidence="11" type="ORF">DICVIV_11886</name>
</gene>
<dbReference type="GO" id="GO:0017038">
    <property type="term" value="P:protein import"/>
    <property type="evidence" value="ECO:0007669"/>
    <property type="project" value="InterPro"/>
</dbReference>
<dbReference type="InterPro" id="IPR027417">
    <property type="entry name" value="P-loop_NTPase"/>
</dbReference>
<dbReference type="SUPFAM" id="SSF81886">
    <property type="entry name" value="Helical scaffold and wing domains of SecA"/>
    <property type="match status" value="1"/>
</dbReference>
<proteinExistence type="inferred from homology"/>
<evidence type="ECO:0000259" key="10">
    <source>
        <dbReference type="PROSITE" id="PS51196"/>
    </source>
</evidence>
<evidence type="ECO:0000256" key="3">
    <source>
        <dbReference type="ARBA" id="ARBA00022448"/>
    </source>
</evidence>
<dbReference type="InterPro" id="IPR000185">
    <property type="entry name" value="SecA"/>
</dbReference>